<dbReference type="Pfam" id="PF10798">
    <property type="entry name" value="YmgB"/>
    <property type="match status" value="1"/>
</dbReference>
<dbReference type="InterPro" id="IPR024753">
    <property type="entry name" value="AriR"/>
</dbReference>
<dbReference type="Gene3D" id="1.20.5.5260">
    <property type="match status" value="1"/>
</dbReference>
<keyword evidence="2" id="KW-1185">Reference proteome</keyword>
<name>A0A1W6BB61_9GAMM</name>
<accession>A0A1W6BB61</accession>
<protein>
    <recommendedName>
        <fullName evidence="3">Two-component-system connector protein YcgZ</fullName>
    </recommendedName>
</protein>
<reference evidence="1 2" key="1">
    <citation type="submission" date="2017-02" db="EMBL/GenBank/DDBJ databases">
        <title>Complete genome sequence of the drought resistance-promoting endophyte Pantoea alhagi LTYR-11Z.</title>
        <authorList>
            <person name="Zhang L."/>
        </authorList>
    </citation>
    <scope>NUCLEOTIDE SEQUENCE [LARGE SCALE GENOMIC DNA]</scope>
    <source>
        <strain evidence="1 2">LTYR-11Z</strain>
    </source>
</reference>
<sequence>MQQQRWTPGTNKALAPRFEMADMDIPTQQETLGQIVADILRAGQSVNRKAICARLLTKLDGVSSKEMEKHYHGLLALVLGRE</sequence>
<dbReference type="NCBIfam" id="NF040640">
    <property type="entry name" value="YcgZ_fam"/>
    <property type="match status" value="1"/>
</dbReference>
<dbReference type="GO" id="GO:0071468">
    <property type="term" value="P:cellular response to acidic pH"/>
    <property type="evidence" value="ECO:0007669"/>
    <property type="project" value="InterPro"/>
</dbReference>
<dbReference type="EMBL" id="CP019706">
    <property type="protein sequence ID" value="ARJ44273.1"/>
    <property type="molecule type" value="Genomic_DNA"/>
</dbReference>
<evidence type="ECO:0000313" key="2">
    <source>
        <dbReference type="Proteomes" id="UP000192900"/>
    </source>
</evidence>
<organism evidence="1 2">
    <name type="scientific">Pantoea alhagi</name>
    <dbReference type="NCBI Taxonomy" id="1891675"/>
    <lineage>
        <taxon>Bacteria</taxon>
        <taxon>Pseudomonadati</taxon>
        <taxon>Pseudomonadota</taxon>
        <taxon>Gammaproteobacteria</taxon>
        <taxon>Enterobacterales</taxon>
        <taxon>Erwiniaceae</taxon>
        <taxon>Pantoea</taxon>
    </lineage>
</organism>
<dbReference type="Proteomes" id="UP000192900">
    <property type="component" value="Chromosome"/>
</dbReference>
<evidence type="ECO:0008006" key="3">
    <source>
        <dbReference type="Google" id="ProtNLM"/>
    </source>
</evidence>
<gene>
    <name evidence="1" type="ORF">B1H58_12135</name>
</gene>
<dbReference type="STRING" id="1891675.B1H58_12135"/>
<proteinExistence type="predicted"/>
<evidence type="ECO:0000313" key="1">
    <source>
        <dbReference type="EMBL" id="ARJ44273.1"/>
    </source>
</evidence>
<dbReference type="KEGG" id="palh:B1H58_12135"/>
<dbReference type="AlphaFoldDB" id="A0A1W6BB61"/>